<evidence type="ECO:0000256" key="2">
    <source>
        <dbReference type="ARBA" id="ARBA00006462"/>
    </source>
</evidence>
<evidence type="ECO:0000256" key="7">
    <source>
        <dbReference type="SAM" id="Phobius"/>
    </source>
</evidence>
<keyword evidence="9" id="KW-1185">Reference proteome</keyword>
<evidence type="ECO:0000256" key="4">
    <source>
        <dbReference type="ARBA" id="ARBA00022968"/>
    </source>
</evidence>
<gene>
    <name evidence="8" type="ORF">RN001_011534</name>
</gene>
<dbReference type="AlphaFoldDB" id="A0AAN7P2H5"/>
<dbReference type="Proteomes" id="UP001353858">
    <property type="component" value="Unassembled WGS sequence"/>
</dbReference>
<protein>
    <submittedName>
        <fullName evidence="8">Uncharacterized protein</fullName>
    </submittedName>
</protein>
<comment type="caution">
    <text evidence="8">The sequence shown here is derived from an EMBL/GenBank/DDBJ whole genome shotgun (WGS) entry which is preliminary data.</text>
</comment>
<sequence>MPKFLIRITFISGAIMGFLLGLLLLPSHKKTGKIHLTPESKPVVKPYEPWFTGQNLQRHVIPIDTLRYSGLDYYTESMYLYNKIRILCVVLVHKIKYAKASLMTWTKQCNHIELVHLKPSKIGVKRKKEDAAWPLLCKTLVNTSKSFHWVFVVNDNTFALVENIRYLVAPLNHSSQYYLGHAIKFWGVKYNVGSAGYLISNATLAALKLNQRNSCITDSVIWNLEDYYLGKTLSQLNITVYDTRDELGFGTFHGFNLQKLFFPGSTTMSNYYKYSVYPTPCCSPKSVTFQVSNSNSMYTYEYLLKQLQVFTSGTLGNRAPATQINKDEVWKSILKQHGYTNTNVSAEEYYEFWVNLVSDPTSFAQKIKTRN</sequence>
<proteinExistence type="inferred from homology"/>
<accession>A0AAN7P2H5</accession>
<evidence type="ECO:0000256" key="3">
    <source>
        <dbReference type="ARBA" id="ARBA00022692"/>
    </source>
</evidence>
<evidence type="ECO:0000313" key="9">
    <source>
        <dbReference type="Proteomes" id="UP001353858"/>
    </source>
</evidence>
<evidence type="ECO:0000313" key="8">
    <source>
        <dbReference type="EMBL" id="KAK4875112.1"/>
    </source>
</evidence>
<dbReference type="Gene3D" id="3.90.550.50">
    <property type="match status" value="1"/>
</dbReference>
<dbReference type="PANTHER" id="PTHR23033:SF14">
    <property type="entry name" value="GLYCOPROTEIN-N-ACETYLGALACTOSAMINE 3-BETA-GALACTOSYLTRANSFERASE 1-RELATED"/>
    <property type="match status" value="1"/>
</dbReference>
<keyword evidence="4" id="KW-0735">Signal-anchor</keyword>
<dbReference type="InterPro" id="IPR026050">
    <property type="entry name" value="C1GALT1/C1GALT1_chp1"/>
</dbReference>
<name>A0AAN7P2H5_9COLE</name>
<reference evidence="9" key="1">
    <citation type="submission" date="2023-01" db="EMBL/GenBank/DDBJ databases">
        <title>Key to firefly adult light organ development and bioluminescence: homeobox transcription factors regulate luciferase expression and transportation to peroxisome.</title>
        <authorList>
            <person name="Fu X."/>
        </authorList>
    </citation>
    <scope>NUCLEOTIDE SEQUENCE [LARGE SCALE GENOMIC DNA]</scope>
</reference>
<feature type="transmembrane region" description="Helical" evidence="7">
    <location>
        <begin position="6"/>
        <end position="25"/>
    </location>
</feature>
<keyword evidence="5 7" id="KW-1133">Transmembrane helix</keyword>
<keyword evidence="6 7" id="KW-0472">Membrane</keyword>
<dbReference type="GO" id="GO:0016020">
    <property type="term" value="C:membrane"/>
    <property type="evidence" value="ECO:0007669"/>
    <property type="project" value="UniProtKB-SubCell"/>
</dbReference>
<dbReference type="GO" id="GO:0016263">
    <property type="term" value="F:glycoprotein-N-acetylgalactosamine 3-beta-galactosyltransferase activity"/>
    <property type="evidence" value="ECO:0007669"/>
    <property type="project" value="TreeGrafter"/>
</dbReference>
<evidence type="ECO:0000256" key="6">
    <source>
        <dbReference type="ARBA" id="ARBA00023136"/>
    </source>
</evidence>
<comment type="subcellular location">
    <subcellularLocation>
        <location evidence="1">Membrane</location>
        <topology evidence="1">Single-pass type II membrane protein</topology>
    </subcellularLocation>
</comment>
<evidence type="ECO:0000256" key="5">
    <source>
        <dbReference type="ARBA" id="ARBA00022989"/>
    </source>
</evidence>
<organism evidence="8 9">
    <name type="scientific">Aquatica leii</name>
    <dbReference type="NCBI Taxonomy" id="1421715"/>
    <lineage>
        <taxon>Eukaryota</taxon>
        <taxon>Metazoa</taxon>
        <taxon>Ecdysozoa</taxon>
        <taxon>Arthropoda</taxon>
        <taxon>Hexapoda</taxon>
        <taxon>Insecta</taxon>
        <taxon>Pterygota</taxon>
        <taxon>Neoptera</taxon>
        <taxon>Endopterygota</taxon>
        <taxon>Coleoptera</taxon>
        <taxon>Polyphaga</taxon>
        <taxon>Elateriformia</taxon>
        <taxon>Elateroidea</taxon>
        <taxon>Lampyridae</taxon>
        <taxon>Luciolinae</taxon>
        <taxon>Aquatica</taxon>
    </lineage>
</organism>
<dbReference type="PANTHER" id="PTHR23033">
    <property type="entry name" value="BETA1,3-GALACTOSYLTRANSFERASE"/>
    <property type="match status" value="1"/>
</dbReference>
<evidence type="ECO:0000256" key="1">
    <source>
        <dbReference type="ARBA" id="ARBA00004606"/>
    </source>
</evidence>
<keyword evidence="3 7" id="KW-0812">Transmembrane</keyword>
<dbReference type="EMBL" id="JARPUR010000005">
    <property type="protein sequence ID" value="KAK4875112.1"/>
    <property type="molecule type" value="Genomic_DNA"/>
</dbReference>
<comment type="similarity">
    <text evidence="2">Belongs to the glycosyltransferase 31 family. Beta3-Gal-T subfamily.</text>
</comment>